<evidence type="ECO:0000313" key="2">
    <source>
        <dbReference type="Proteomes" id="UP001516400"/>
    </source>
</evidence>
<keyword evidence="2" id="KW-1185">Reference proteome</keyword>
<dbReference type="AlphaFoldDB" id="A0ABD2NH78"/>
<comment type="caution">
    <text evidence="1">The sequence shown here is derived from an EMBL/GenBank/DDBJ whole genome shotgun (WGS) entry which is preliminary data.</text>
</comment>
<organism evidence="1 2">
    <name type="scientific">Cryptolaemus montrouzieri</name>
    <dbReference type="NCBI Taxonomy" id="559131"/>
    <lineage>
        <taxon>Eukaryota</taxon>
        <taxon>Metazoa</taxon>
        <taxon>Ecdysozoa</taxon>
        <taxon>Arthropoda</taxon>
        <taxon>Hexapoda</taxon>
        <taxon>Insecta</taxon>
        <taxon>Pterygota</taxon>
        <taxon>Neoptera</taxon>
        <taxon>Endopterygota</taxon>
        <taxon>Coleoptera</taxon>
        <taxon>Polyphaga</taxon>
        <taxon>Cucujiformia</taxon>
        <taxon>Coccinelloidea</taxon>
        <taxon>Coccinellidae</taxon>
        <taxon>Scymninae</taxon>
        <taxon>Scymnini</taxon>
        <taxon>Cryptolaemus</taxon>
    </lineage>
</organism>
<gene>
    <name evidence="1" type="ORF">HHI36_013256</name>
</gene>
<proteinExistence type="predicted"/>
<reference evidence="1 2" key="1">
    <citation type="journal article" date="2021" name="BMC Biol.">
        <title>Horizontally acquired antibacterial genes associated with adaptive radiation of ladybird beetles.</title>
        <authorList>
            <person name="Li H.S."/>
            <person name="Tang X.F."/>
            <person name="Huang Y.H."/>
            <person name="Xu Z.Y."/>
            <person name="Chen M.L."/>
            <person name="Du X.Y."/>
            <person name="Qiu B.Y."/>
            <person name="Chen P.T."/>
            <person name="Zhang W."/>
            <person name="Slipinski A."/>
            <person name="Escalona H.E."/>
            <person name="Waterhouse R.M."/>
            <person name="Zwick A."/>
            <person name="Pang H."/>
        </authorList>
    </citation>
    <scope>NUCLEOTIDE SEQUENCE [LARGE SCALE GENOMIC DNA]</scope>
    <source>
        <strain evidence="1">SYSU2018</strain>
    </source>
</reference>
<dbReference type="Proteomes" id="UP001516400">
    <property type="component" value="Unassembled WGS sequence"/>
</dbReference>
<sequence>MPGSLVANQRQLKTEQANQARLITIQNWIVGSRNGHIKSVFKFLDGVIPRAHVLNLKDFYSITGVLINKYHEPIRMDGKTPELAEILKNRMNETNILQEYVTRENLKRRNATWIRINENDIQEFPILHME</sequence>
<dbReference type="EMBL" id="JABFTP020000103">
    <property type="protein sequence ID" value="KAL3277915.1"/>
    <property type="molecule type" value="Genomic_DNA"/>
</dbReference>
<accession>A0ABD2NH78</accession>
<protein>
    <submittedName>
        <fullName evidence="1">Uncharacterized protein</fullName>
    </submittedName>
</protein>
<evidence type="ECO:0000313" key="1">
    <source>
        <dbReference type="EMBL" id="KAL3277915.1"/>
    </source>
</evidence>
<name>A0ABD2NH78_9CUCU</name>